<proteinExistence type="predicted"/>
<feature type="non-terminal residue" evidence="4">
    <location>
        <position position="1"/>
    </location>
</feature>
<dbReference type="PROSITE" id="PS50110">
    <property type="entry name" value="RESPONSE_REGULATORY"/>
    <property type="match status" value="1"/>
</dbReference>
<name>A0A0P9F2P1_9CHLR</name>
<dbReference type="SMART" id="SM00448">
    <property type="entry name" value="REC"/>
    <property type="match status" value="1"/>
</dbReference>
<dbReference type="PANTHER" id="PTHR44591">
    <property type="entry name" value="STRESS RESPONSE REGULATOR PROTEIN 1"/>
    <property type="match status" value="1"/>
</dbReference>
<dbReference type="SUPFAM" id="SSF52172">
    <property type="entry name" value="CheY-like"/>
    <property type="match status" value="1"/>
</dbReference>
<sequence length="150" mass="16439">TIVLPLPAAPEVPVAAPPPVQVRGGTETILVAEDDPALRRMVAAMLERLGYTVIQAEDGLDALECFQANPSRIDLALLDLVMPHFSGRDTFKHMRSLCPGIRALFVTGYGDSLPHQQVVEEAPEGTLLLHKPYRLEVLSAHVRTLLDQRD</sequence>
<evidence type="ECO:0000313" key="5">
    <source>
        <dbReference type="Proteomes" id="UP000050509"/>
    </source>
</evidence>
<dbReference type="Proteomes" id="UP000050509">
    <property type="component" value="Unassembled WGS sequence"/>
</dbReference>
<organism evidence="4 5">
    <name type="scientific">Kouleothrix aurantiaca</name>
    <dbReference type="NCBI Taxonomy" id="186479"/>
    <lineage>
        <taxon>Bacteria</taxon>
        <taxon>Bacillati</taxon>
        <taxon>Chloroflexota</taxon>
        <taxon>Chloroflexia</taxon>
        <taxon>Chloroflexales</taxon>
        <taxon>Roseiflexineae</taxon>
        <taxon>Roseiflexaceae</taxon>
        <taxon>Kouleothrix</taxon>
    </lineage>
</organism>
<dbReference type="InterPro" id="IPR011006">
    <property type="entry name" value="CheY-like_superfamily"/>
</dbReference>
<evidence type="ECO:0000256" key="1">
    <source>
        <dbReference type="ARBA" id="ARBA00022553"/>
    </source>
</evidence>
<dbReference type="PANTHER" id="PTHR44591:SF3">
    <property type="entry name" value="RESPONSE REGULATORY DOMAIN-CONTAINING PROTEIN"/>
    <property type="match status" value="1"/>
</dbReference>
<dbReference type="Pfam" id="PF00072">
    <property type="entry name" value="Response_reg"/>
    <property type="match status" value="1"/>
</dbReference>
<keyword evidence="5" id="KW-1185">Reference proteome</keyword>
<dbReference type="InterPro" id="IPR001789">
    <property type="entry name" value="Sig_transdc_resp-reg_receiver"/>
</dbReference>
<evidence type="ECO:0000256" key="2">
    <source>
        <dbReference type="PROSITE-ProRule" id="PRU00169"/>
    </source>
</evidence>
<evidence type="ECO:0000313" key="4">
    <source>
        <dbReference type="EMBL" id="KPV50784.1"/>
    </source>
</evidence>
<feature type="modified residue" description="4-aspartylphosphate" evidence="2">
    <location>
        <position position="79"/>
    </location>
</feature>
<dbReference type="CDD" id="cd00156">
    <property type="entry name" value="REC"/>
    <property type="match status" value="1"/>
</dbReference>
<dbReference type="InterPro" id="IPR050595">
    <property type="entry name" value="Bact_response_regulator"/>
</dbReference>
<reference evidence="4 5" key="1">
    <citation type="submission" date="2015-09" db="EMBL/GenBank/DDBJ databases">
        <title>Draft genome sequence of Kouleothrix aurantiaca JCM 19913.</title>
        <authorList>
            <person name="Hemp J."/>
        </authorList>
    </citation>
    <scope>NUCLEOTIDE SEQUENCE [LARGE SCALE GENOMIC DNA]</scope>
    <source>
        <strain evidence="4 5">COM-B</strain>
    </source>
</reference>
<comment type="caution">
    <text evidence="4">The sequence shown here is derived from an EMBL/GenBank/DDBJ whole genome shotgun (WGS) entry which is preliminary data.</text>
</comment>
<gene>
    <name evidence="4" type="ORF">SE17_24915</name>
</gene>
<feature type="domain" description="Response regulatory" evidence="3">
    <location>
        <begin position="28"/>
        <end position="146"/>
    </location>
</feature>
<keyword evidence="1 2" id="KW-0597">Phosphoprotein</keyword>
<dbReference type="Gene3D" id="3.40.50.2300">
    <property type="match status" value="1"/>
</dbReference>
<dbReference type="GO" id="GO:0000160">
    <property type="term" value="P:phosphorelay signal transduction system"/>
    <property type="evidence" value="ECO:0007669"/>
    <property type="project" value="InterPro"/>
</dbReference>
<protein>
    <recommendedName>
        <fullName evidence="3">Response regulatory domain-containing protein</fullName>
    </recommendedName>
</protein>
<accession>A0A0P9F2P1</accession>
<evidence type="ECO:0000259" key="3">
    <source>
        <dbReference type="PROSITE" id="PS50110"/>
    </source>
</evidence>
<dbReference type="AlphaFoldDB" id="A0A0P9F2P1"/>
<dbReference type="EMBL" id="LJCR01001218">
    <property type="protein sequence ID" value="KPV50784.1"/>
    <property type="molecule type" value="Genomic_DNA"/>
</dbReference>